<dbReference type="Proteomes" id="UP000639775">
    <property type="component" value="Unassembled WGS sequence"/>
</dbReference>
<proteinExistence type="predicted"/>
<reference evidence="1" key="1">
    <citation type="submission" date="2020-03" db="EMBL/GenBank/DDBJ databases">
        <title>Roseovarius gahaiensis sp. nov., isolated from Gahai Saline Lake, China.</title>
        <authorList>
            <person name="Sun X."/>
        </authorList>
    </citation>
    <scope>NUCLEOTIDE SEQUENCE</scope>
    <source>
        <strain evidence="1">GH877</strain>
    </source>
</reference>
<dbReference type="EMBL" id="JAAORB010000027">
    <property type="protein sequence ID" value="NHQ75222.1"/>
    <property type="molecule type" value="Genomic_DNA"/>
</dbReference>
<comment type="caution">
    <text evidence="1">The sequence shown here is derived from an EMBL/GenBank/DDBJ whole genome shotgun (WGS) entry which is preliminary data.</text>
</comment>
<protein>
    <recommendedName>
        <fullName evidence="3">Lipoprotein</fullName>
    </recommendedName>
</protein>
<evidence type="ECO:0000313" key="1">
    <source>
        <dbReference type="EMBL" id="NHQ75222.1"/>
    </source>
</evidence>
<sequence length="172" mass="18731">MRKTVAGLVVLSLTLAGCSGWRDSRVNPGNWFGNSRAEARTETATPAQTNPLIPEETSIFRRGNKEEVYLGTPVDQITDLTIERTSSGAIVKATGQTLQQGAYDVRLTSDTEGEPVDGVLTLEMKALQPTNTPQGPERVRRATAGYFLSNQDLAKVRTIRVLGERNARSATR</sequence>
<evidence type="ECO:0000313" key="2">
    <source>
        <dbReference type="Proteomes" id="UP000639775"/>
    </source>
</evidence>
<dbReference type="AlphaFoldDB" id="A0A967BIC6"/>
<name>A0A967BIC6_9RHOB</name>
<keyword evidence="2" id="KW-1185">Reference proteome</keyword>
<dbReference type="PROSITE" id="PS51257">
    <property type="entry name" value="PROKAR_LIPOPROTEIN"/>
    <property type="match status" value="1"/>
</dbReference>
<dbReference type="RefSeq" id="WP_167198021.1">
    <property type="nucleotide sequence ID" value="NZ_JAAORB010000027.1"/>
</dbReference>
<accession>A0A967BIC6</accession>
<evidence type="ECO:0008006" key="3">
    <source>
        <dbReference type="Google" id="ProtNLM"/>
    </source>
</evidence>
<gene>
    <name evidence="1" type="ORF">HAT86_12225</name>
</gene>
<organism evidence="1 2">
    <name type="scientific">Roseovarius gahaiensis</name>
    <dbReference type="NCBI Taxonomy" id="2716691"/>
    <lineage>
        <taxon>Bacteria</taxon>
        <taxon>Pseudomonadati</taxon>
        <taxon>Pseudomonadota</taxon>
        <taxon>Alphaproteobacteria</taxon>
        <taxon>Rhodobacterales</taxon>
        <taxon>Roseobacteraceae</taxon>
        <taxon>Roseovarius</taxon>
    </lineage>
</organism>